<name>A0ABT0L9F6_9GAMM</name>
<proteinExistence type="predicted"/>
<dbReference type="Proteomes" id="UP001203423">
    <property type="component" value="Unassembled WGS sequence"/>
</dbReference>
<sequence>MTSIGSIYKPEQLQSTPCEISQEKMIQIKANPLKNYGVIERLFDSIKDRFCGTNEVEAKEALHTLALADYLFSNRMPSRGAVGEYPNFGITPEKVCLAFDKLQELAGQSFKADFTKVEHDTKHFGGMLTTKYSIGLDNGKEVSFRFAPAESAPDDVVIPDDEVNFSDKNVTFPPTMTEIITNYA</sequence>
<dbReference type="EMBL" id="JAKIKS010000022">
    <property type="protein sequence ID" value="MCL1124327.1"/>
    <property type="molecule type" value="Genomic_DNA"/>
</dbReference>
<reference evidence="1 2" key="1">
    <citation type="submission" date="2022-01" db="EMBL/GenBank/DDBJ databases">
        <title>Whole genome-based taxonomy of the Shewanellaceae.</title>
        <authorList>
            <person name="Martin-Rodriguez A.J."/>
        </authorList>
    </citation>
    <scope>NUCLEOTIDE SEQUENCE [LARGE SCALE GENOMIC DNA]</scope>
    <source>
        <strain evidence="1 2">DSM 17177</strain>
    </source>
</reference>
<evidence type="ECO:0000313" key="2">
    <source>
        <dbReference type="Proteomes" id="UP001203423"/>
    </source>
</evidence>
<dbReference type="RefSeq" id="WP_248939609.1">
    <property type="nucleotide sequence ID" value="NZ_JAKIKS010000022.1"/>
</dbReference>
<protein>
    <submittedName>
        <fullName evidence="1">Uncharacterized protein</fullName>
    </submittedName>
</protein>
<gene>
    <name evidence="1" type="ORF">L2764_07540</name>
</gene>
<comment type="caution">
    <text evidence="1">The sequence shown here is derived from an EMBL/GenBank/DDBJ whole genome shotgun (WGS) entry which is preliminary data.</text>
</comment>
<evidence type="ECO:0000313" key="1">
    <source>
        <dbReference type="EMBL" id="MCL1124327.1"/>
    </source>
</evidence>
<dbReference type="Gene3D" id="3.30.2440.10">
    <property type="entry name" value="Secreted effector protein SifA"/>
    <property type="match status" value="1"/>
</dbReference>
<organism evidence="1 2">
    <name type="scientific">Shewanella surugensis</name>
    <dbReference type="NCBI Taxonomy" id="212020"/>
    <lineage>
        <taxon>Bacteria</taxon>
        <taxon>Pseudomonadati</taxon>
        <taxon>Pseudomonadota</taxon>
        <taxon>Gammaproteobacteria</taxon>
        <taxon>Alteromonadales</taxon>
        <taxon>Shewanellaceae</taxon>
        <taxon>Shewanella</taxon>
    </lineage>
</organism>
<accession>A0ABT0L9F6</accession>
<keyword evidence="2" id="KW-1185">Reference proteome</keyword>